<evidence type="ECO:0000313" key="1">
    <source>
        <dbReference type="EMBL" id="EMR61655.1"/>
    </source>
</evidence>
<dbReference type="EMBL" id="KB707570">
    <property type="protein sequence ID" value="EMR61655.1"/>
    <property type="molecule type" value="Genomic_DNA"/>
</dbReference>
<evidence type="ECO:0000313" key="2">
    <source>
        <dbReference type="Proteomes" id="UP000012174"/>
    </source>
</evidence>
<name>M7T4W3_EUTLA</name>
<accession>M7T4W3</accession>
<proteinExistence type="predicted"/>
<gene>
    <name evidence="1" type="ORF">UCREL1_11415</name>
</gene>
<organism evidence="1 2">
    <name type="scientific">Eutypa lata (strain UCR-EL1)</name>
    <name type="common">Grapevine dieback disease fungus</name>
    <name type="synonym">Eutypa armeniacae</name>
    <dbReference type="NCBI Taxonomy" id="1287681"/>
    <lineage>
        <taxon>Eukaryota</taxon>
        <taxon>Fungi</taxon>
        <taxon>Dikarya</taxon>
        <taxon>Ascomycota</taxon>
        <taxon>Pezizomycotina</taxon>
        <taxon>Sordariomycetes</taxon>
        <taxon>Xylariomycetidae</taxon>
        <taxon>Xylariales</taxon>
        <taxon>Diatrypaceae</taxon>
        <taxon>Eutypa</taxon>
    </lineage>
</organism>
<sequence length="232" mass="25513">MGIITTALKLGLWGATGGVASAGVGAAYIAASTTLVDLTKDDPLFKSKTYAKYNPKGNPALQDVVIKRVPLRKIKPELRDDEEALTLEFCRGVWGRWGFYLQSKFHERYDKPAGSEDNLWSVSELRVARYDKGLRFSNHFEVVENQGNEIYVRCGGSPLLAPGLRDSDGLIVFSARIDREAQQAEFSLKSTLFSSAAVTQPGARHSVPPKIITAHKWYVRALTQSAVANVKA</sequence>
<dbReference type="OMA" id="QWYARIW"/>
<dbReference type="AlphaFoldDB" id="M7T4W3"/>
<reference evidence="2" key="1">
    <citation type="journal article" date="2013" name="Genome Announc.">
        <title>Draft genome sequence of the grapevine dieback fungus Eutypa lata UCR-EL1.</title>
        <authorList>
            <person name="Blanco-Ulate B."/>
            <person name="Rolshausen P.E."/>
            <person name="Cantu D."/>
        </authorList>
    </citation>
    <scope>NUCLEOTIDE SEQUENCE [LARGE SCALE GENOMIC DNA]</scope>
    <source>
        <strain evidence="2">UCR-EL1</strain>
    </source>
</reference>
<dbReference type="OrthoDB" id="4436466at2759"/>
<dbReference type="KEGG" id="ela:UCREL1_11415"/>
<keyword evidence="2" id="KW-1185">Reference proteome</keyword>
<dbReference type="STRING" id="1287681.M7T4W3"/>
<dbReference type="eggNOG" id="ENOG502S03T">
    <property type="taxonomic scope" value="Eukaryota"/>
</dbReference>
<dbReference type="Proteomes" id="UP000012174">
    <property type="component" value="Unassembled WGS sequence"/>
</dbReference>
<protein>
    <submittedName>
        <fullName evidence="1">Putative fad linked oxidase protein</fullName>
    </submittedName>
</protein>
<dbReference type="HOGENOM" id="CLU_069181_0_0_1"/>